<dbReference type="RefSeq" id="WP_281795988.1">
    <property type="nucleotide sequence ID" value="NZ_BSDR01000001.1"/>
</dbReference>
<accession>A0A9W6FVY5</accession>
<protein>
    <submittedName>
        <fullName evidence="3">Glycosyl transferase</fullName>
    </submittedName>
</protein>
<dbReference type="SUPFAM" id="SSF53756">
    <property type="entry name" value="UDP-Glycosyltransferase/glycogen phosphorylase"/>
    <property type="match status" value="1"/>
</dbReference>
<evidence type="ECO:0000313" key="4">
    <source>
        <dbReference type="Proteomes" id="UP001144372"/>
    </source>
</evidence>
<name>A0A9W6FVY5_9BACT</name>
<gene>
    <name evidence="3" type="primary">bplH</name>
    <name evidence="3" type="ORF">DAMNIGENAA_33230</name>
</gene>
<keyword evidence="3" id="KW-0808">Transferase</keyword>
<dbReference type="InterPro" id="IPR028098">
    <property type="entry name" value="Glyco_trans_4-like_N"/>
</dbReference>
<dbReference type="EMBL" id="BSDR01000001">
    <property type="protein sequence ID" value="GLI35890.1"/>
    <property type="molecule type" value="Genomic_DNA"/>
</dbReference>
<dbReference type="PANTHER" id="PTHR12526">
    <property type="entry name" value="GLYCOSYLTRANSFERASE"/>
    <property type="match status" value="1"/>
</dbReference>
<dbReference type="Pfam" id="PF00534">
    <property type="entry name" value="Glycos_transf_1"/>
    <property type="match status" value="1"/>
</dbReference>
<dbReference type="PANTHER" id="PTHR12526:SF636">
    <property type="entry name" value="BLL3647 PROTEIN"/>
    <property type="match status" value="1"/>
</dbReference>
<dbReference type="Pfam" id="PF13439">
    <property type="entry name" value="Glyco_transf_4"/>
    <property type="match status" value="1"/>
</dbReference>
<evidence type="ECO:0000313" key="3">
    <source>
        <dbReference type="EMBL" id="GLI35890.1"/>
    </source>
</evidence>
<feature type="domain" description="Glycosyltransferase subfamily 4-like N-terminal" evidence="2">
    <location>
        <begin position="11"/>
        <end position="157"/>
    </location>
</feature>
<organism evidence="3 4">
    <name type="scientific">Desulforhabdus amnigena</name>
    <dbReference type="NCBI Taxonomy" id="40218"/>
    <lineage>
        <taxon>Bacteria</taxon>
        <taxon>Pseudomonadati</taxon>
        <taxon>Thermodesulfobacteriota</taxon>
        <taxon>Syntrophobacteria</taxon>
        <taxon>Syntrophobacterales</taxon>
        <taxon>Syntrophobacteraceae</taxon>
        <taxon>Desulforhabdus</taxon>
    </lineage>
</organism>
<evidence type="ECO:0000259" key="2">
    <source>
        <dbReference type="Pfam" id="PF13439"/>
    </source>
</evidence>
<keyword evidence="4" id="KW-1185">Reference proteome</keyword>
<dbReference type="InterPro" id="IPR001296">
    <property type="entry name" value="Glyco_trans_1"/>
</dbReference>
<comment type="caution">
    <text evidence="3">The sequence shown here is derived from an EMBL/GenBank/DDBJ whole genome shotgun (WGS) entry which is preliminary data.</text>
</comment>
<sequence length="361" mass="40939">MNIVYLGWGHHIHLRRWAEYFAKRGERVTVLSLTPPGSELPKVRMIPLVCARRREALLKAEIRLWLRLLRADIFHVHWAGFAPLAAGIGHCPTGITAWGSDIYKYPSYSEQVQQSIRNALKFARFVTCDSYDLKSRIAEISGRQDHVHVVQWGVDTDLFRPGLDTTAWRERIGIHGATRVVYSPRSVNEIYNIDKVLEAFARLTYFRPDTVLIQKYYNADPARLQKLQELAARLEIVDRVKWVGEVAYEDLPALYNLADIMVTVPHSDGTPMALLEGMACGVPPVVSSVPSVLEWIEAGRNGLVVPAGDSDGLFQAMKRLFNEESLGREMVVHNLRVVEQRASQNVSMQKAHLIYRRTCSP</sequence>
<evidence type="ECO:0000259" key="1">
    <source>
        <dbReference type="Pfam" id="PF00534"/>
    </source>
</evidence>
<dbReference type="GO" id="GO:0016757">
    <property type="term" value="F:glycosyltransferase activity"/>
    <property type="evidence" value="ECO:0007669"/>
    <property type="project" value="InterPro"/>
</dbReference>
<dbReference type="Proteomes" id="UP001144372">
    <property type="component" value="Unassembled WGS sequence"/>
</dbReference>
<proteinExistence type="predicted"/>
<reference evidence="3" key="1">
    <citation type="submission" date="2022-12" db="EMBL/GenBank/DDBJ databases">
        <title>Reference genome sequencing for broad-spectrum identification of bacterial and archaeal isolates by mass spectrometry.</title>
        <authorList>
            <person name="Sekiguchi Y."/>
            <person name="Tourlousse D.M."/>
        </authorList>
    </citation>
    <scope>NUCLEOTIDE SEQUENCE</scope>
    <source>
        <strain evidence="3">ASRB1</strain>
    </source>
</reference>
<dbReference type="AlphaFoldDB" id="A0A9W6FVY5"/>
<feature type="domain" description="Glycosyl transferase family 1" evidence="1">
    <location>
        <begin position="166"/>
        <end position="329"/>
    </location>
</feature>
<dbReference type="Gene3D" id="3.40.50.2000">
    <property type="entry name" value="Glycogen Phosphorylase B"/>
    <property type="match status" value="2"/>
</dbReference>